<organism evidence="1 2">
    <name type="scientific">Arctium lappa</name>
    <name type="common">Greater burdock</name>
    <name type="synonym">Lappa major</name>
    <dbReference type="NCBI Taxonomy" id="4217"/>
    <lineage>
        <taxon>Eukaryota</taxon>
        <taxon>Viridiplantae</taxon>
        <taxon>Streptophyta</taxon>
        <taxon>Embryophyta</taxon>
        <taxon>Tracheophyta</taxon>
        <taxon>Spermatophyta</taxon>
        <taxon>Magnoliopsida</taxon>
        <taxon>eudicotyledons</taxon>
        <taxon>Gunneridae</taxon>
        <taxon>Pentapetalae</taxon>
        <taxon>asterids</taxon>
        <taxon>campanulids</taxon>
        <taxon>Asterales</taxon>
        <taxon>Asteraceae</taxon>
        <taxon>Carduoideae</taxon>
        <taxon>Cardueae</taxon>
        <taxon>Arctiinae</taxon>
        <taxon>Arctium</taxon>
    </lineage>
</organism>
<dbReference type="Proteomes" id="UP001055879">
    <property type="component" value="Linkage Group LG11"/>
</dbReference>
<gene>
    <name evidence="1" type="ORF">L6452_31967</name>
</gene>
<proteinExistence type="predicted"/>
<sequence length="176" mass="19973">MDPYSHLDHPLKLIENKATIVGVGDDGKQVCCDWCQEPISDGSVYGCIPCHYYLHKTCAPAEVPFRHYLHALHPLILFHFDSKYHRYWSCDVCELKQKVRFSYYCSLCDFNVCTQCVIADVASNAATTRLKEEASNKFTHDGHPQHTLTLQLKPASFHSIATRLPTNVKLANSSLM</sequence>
<comment type="caution">
    <text evidence="1">The sequence shown here is derived from an EMBL/GenBank/DDBJ whole genome shotgun (WGS) entry which is preliminary data.</text>
</comment>
<accession>A0ACB8Z3I4</accession>
<reference evidence="2" key="1">
    <citation type="journal article" date="2022" name="Mol. Ecol. Resour.">
        <title>The genomes of chicory, endive, great burdock and yacon provide insights into Asteraceae palaeo-polyploidization history and plant inulin production.</title>
        <authorList>
            <person name="Fan W."/>
            <person name="Wang S."/>
            <person name="Wang H."/>
            <person name="Wang A."/>
            <person name="Jiang F."/>
            <person name="Liu H."/>
            <person name="Zhao H."/>
            <person name="Xu D."/>
            <person name="Zhang Y."/>
        </authorList>
    </citation>
    <scope>NUCLEOTIDE SEQUENCE [LARGE SCALE GENOMIC DNA]</scope>
    <source>
        <strain evidence="2">cv. Niubang</strain>
    </source>
</reference>
<dbReference type="EMBL" id="CM042057">
    <property type="protein sequence ID" value="KAI3692158.1"/>
    <property type="molecule type" value="Genomic_DNA"/>
</dbReference>
<evidence type="ECO:0000313" key="2">
    <source>
        <dbReference type="Proteomes" id="UP001055879"/>
    </source>
</evidence>
<reference evidence="1 2" key="2">
    <citation type="journal article" date="2022" name="Mol. Ecol. Resour.">
        <title>The genomes of chicory, endive, great burdock and yacon provide insights into Asteraceae paleo-polyploidization history and plant inulin production.</title>
        <authorList>
            <person name="Fan W."/>
            <person name="Wang S."/>
            <person name="Wang H."/>
            <person name="Wang A."/>
            <person name="Jiang F."/>
            <person name="Liu H."/>
            <person name="Zhao H."/>
            <person name="Xu D."/>
            <person name="Zhang Y."/>
        </authorList>
    </citation>
    <scope>NUCLEOTIDE SEQUENCE [LARGE SCALE GENOMIC DNA]</scope>
    <source>
        <strain evidence="2">cv. Niubang</strain>
    </source>
</reference>
<name>A0ACB8Z3I4_ARCLA</name>
<keyword evidence="2" id="KW-1185">Reference proteome</keyword>
<evidence type="ECO:0000313" key="1">
    <source>
        <dbReference type="EMBL" id="KAI3692158.1"/>
    </source>
</evidence>
<protein>
    <submittedName>
        <fullName evidence="1">Uncharacterized protein</fullName>
    </submittedName>
</protein>